<evidence type="ECO:0000313" key="2">
    <source>
        <dbReference type="EMBL" id="KAK5053821.1"/>
    </source>
</evidence>
<gene>
    <name evidence="2" type="ORF">LTR84_001783</name>
</gene>
<sequence>MKSHTDFDIPWCQKLLQSDISAMEVPARGVGTAGDSDISNSMFKQTLYTSDAIRAQVNFKRLTAEADAIVPWEQCFIISIGSGLDGKTGRAHGGFNAMILDQITGSVAAEVSGTGAPATATMTVDYKAAIETPGVILCRGWAVERQGRKTWVKARAEDGQGKVLATAKALFIDPRPLKI</sequence>
<dbReference type="AlphaFoldDB" id="A0AAV9NBF5"/>
<reference evidence="2 3" key="1">
    <citation type="submission" date="2023-08" db="EMBL/GenBank/DDBJ databases">
        <title>Black Yeasts Isolated from many extreme environments.</title>
        <authorList>
            <person name="Coleine C."/>
            <person name="Stajich J.E."/>
            <person name="Selbmann L."/>
        </authorList>
    </citation>
    <scope>NUCLEOTIDE SEQUENCE [LARGE SCALE GENOMIC DNA]</scope>
    <source>
        <strain evidence="2 3">CCFEE 5792</strain>
    </source>
</reference>
<name>A0AAV9NBF5_9EURO</name>
<dbReference type="Proteomes" id="UP001358417">
    <property type="component" value="Unassembled WGS sequence"/>
</dbReference>
<dbReference type="InterPro" id="IPR029069">
    <property type="entry name" value="HotDog_dom_sf"/>
</dbReference>
<evidence type="ECO:0000313" key="3">
    <source>
        <dbReference type="Proteomes" id="UP001358417"/>
    </source>
</evidence>
<accession>A0AAV9NBF5</accession>
<dbReference type="GeneID" id="89969999"/>
<dbReference type="Pfam" id="PF03061">
    <property type="entry name" value="4HBT"/>
    <property type="match status" value="1"/>
</dbReference>
<organism evidence="2 3">
    <name type="scientific">Exophiala bonariae</name>
    <dbReference type="NCBI Taxonomy" id="1690606"/>
    <lineage>
        <taxon>Eukaryota</taxon>
        <taxon>Fungi</taxon>
        <taxon>Dikarya</taxon>
        <taxon>Ascomycota</taxon>
        <taxon>Pezizomycotina</taxon>
        <taxon>Eurotiomycetes</taxon>
        <taxon>Chaetothyriomycetidae</taxon>
        <taxon>Chaetothyriales</taxon>
        <taxon>Herpotrichiellaceae</taxon>
        <taxon>Exophiala</taxon>
    </lineage>
</organism>
<dbReference type="InterPro" id="IPR006683">
    <property type="entry name" value="Thioestr_dom"/>
</dbReference>
<evidence type="ECO:0000259" key="1">
    <source>
        <dbReference type="Pfam" id="PF03061"/>
    </source>
</evidence>
<feature type="domain" description="Thioesterase" evidence="1">
    <location>
        <begin position="89"/>
        <end position="164"/>
    </location>
</feature>
<keyword evidence="3" id="KW-1185">Reference proteome</keyword>
<dbReference type="PANTHER" id="PTHR47260">
    <property type="entry name" value="UPF0644 PROTEIN PB2B4.06"/>
    <property type="match status" value="1"/>
</dbReference>
<comment type="caution">
    <text evidence="2">The sequence shown here is derived from an EMBL/GenBank/DDBJ whole genome shotgun (WGS) entry which is preliminary data.</text>
</comment>
<dbReference type="Gene3D" id="3.10.129.10">
    <property type="entry name" value="Hotdog Thioesterase"/>
    <property type="match status" value="1"/>
</dbReference>
<dbReference type="CDD" id="cd03443">
    <property type="entry name" value="PaaI_thioesterase"/>
    <property type="match status" value="1"/>
</dbReference>
<dbReference type="InterPro" id="IPR052061">
    <property type="entry name" value="PTE-AB_protein"/>
</dbReference>
<dbReference type="EMBL" id="JAVRRD010000011">
    <property type="protein sequence ID" value="KAK5053821.1"/>
    <property type="molecule type" value="Genomic_DNA"/>
</dbReference>
<proteinExistence type="predicted"/>
<dbReference type="RefSeq" id="XP_064706946.1">
    <property type="nucleotide sequence ID" value="XM_064845401.1"/>
</dbReference>
<dbReference type="SUPFAM" id="SSF54637">
    <property type="entry name" value="Thioesterase/thiol ester dehydrase-isomerase"/>
    <property type="match status" value="1"/>
</dbReference>
<protein>
    <recommendedName>
        <fullName evidence="1">Thioesterase domain-containing protein</fullName>
    </recommendedName>
</protein>
<dbReference type="PANTHER" id="PTHR47260:SF3">
    <property type="entry name" value="THIOESTERASE FAMILY PROTEIN (AFU_ORTHOLOGUE AFUA_7G03960)"/>
    <property type="match status" value="1"/>
</dbReference>